<dbReference type="Proteomes" id="UP000067711">
    <property type="component" value="Chromosome 1"/>
</dbReference>
<evidence type="ECO:0000256" key="1">
    <source>
        <dbReference type="SAM" id="MobiDB-lite"/>
    </source>
</evidence>
<sequence length="132" mass="14153">MSIMTEKGSLDYGIEYPAGSGQYHYDFELRLATVDDNISAYEHPSILGGGVSNMRVNAAIISSCLLSLGTVPKAEITPELIGTAIDVDYDQLYAKQELLKKKRKERKPTFATSDSPSSSSDPAGSAKSESGT</sequence>
<reference evidence="2 3" key="1">
    <citation type="submission" date="2015-12" db="EMBL/GenBank/DDBJ databases">
        <title>Diversity of Burkholderia near neighbor genomes.</title>
        <authorList>
            <person name="Sahl J."/>
            <person name="Wagner D."/>
            <person name="Keim P."/>
        </authorList>
    </citation>
    <scope>NUCLEOTIDE SEQUENCE [LARGE SCALE GENOMIC DNA]</scope>
    <source>
        <strain evidence="2 3">BDU8</strain>
    </source>
</reference>
<evidence type="ECO:0008006" key="4">
    <source>
        <dbReference type="Google" id="ProtNLM"/>
    </source>
</evidence>
<evidence type="ECO:0000313" key="3">
    <source>
        <dbReference type="Proteomes" id="UP000067711"/>
    </source>
</evidence>
<dbReference type="EMBL" id="CP013389">
    <property type="protein sequence ID" value="AOJ08653.1"/>
    <property type="molecule type" value="Genomic_DNA"/>
</dbReference>
<feature type="compositionally biased region" description="Low complexity" evidence="1">
    <location>
        <begin position="113"/>
        <end position="132"/>
    </location>
</feature>
<gene>
    <name evidence="2" type="ORF">WS71_14610</name>
</gene>
<accession>A0A1B4FY87</accession>
<organism evidence="2 3">
    <name type="scientific">Burkholderia mayonis</name>
    <dbReference type="NCBI Taxonomy" id="1385591"/>
    <lineage>
        <taxon>Bacteria</taxon>
        <taxon>Pseudomonadati</taxon>
        <taxon>Pseudomonadota</taxon>
        <taxon>Betaproteobacteria</taxon>
        <taxon>Burkholderiales</taxon>
        <taxon>Burkholderiaceae</taxon>
        <taxon>Burkholderia</taxon>
        <taxon>pseudomallei group</taxon>
    </lineage>
</organism>
<evidence type="ECO:0000313" key="2">
    <source>
        <dbReference type="EMBL" id="AOJ08653.1"/>
    </source>
</evidence>
<protein>
    <recommendedName>
        <fullName evidence="4">Phage tail assembly protein</fullName>
    </recommendedName>
</protein>
<feature type="region of interest" description="Disordered" evidence="1">
    <location>
        <begin position="102"/>
        <end position="132"/>
    </location>
</feature>
<dbReference type="RefSeq" id="WP_066484111.1">
    <property type="nucleotide sequence ID" value="NZ_CP013389.1"/>
</dbReference>
<dbReference type="AlphaFoldDB" id="A0A1B4FY87"/>
<proteinExistence type="predicted"/>
<name>A0A1B4FY87_9BURK</name>